<evidence type="ECO:0000313" key="9">
    <source>
        <dbReference type="Proteomes" id="UP000217446"/>
    </source>
</evidence>
<dbReference type="STRING" id="1963.AQJ27_48085"/>
<comment type="subcellular location">
    <subcellularLocation>
        <location evidence="1">Cell membrane</location>
        <topology evidence="1">Multi-pass membrane protein</topology>
    </subcellularLocation>
</comment>
<evidence type="ECO:0000256" key="3">
    <source>
        <dbReference type="ARBA" id="ARBA00022475"/>
    </source>
</evidence>
<name>A0A250VUX9_STROL</name>
<evidence type="ECO:0000256" key="6">
    <source>
        <dbReference type="ARBA" id="ARBA00023136"/>
    </source>
</evidence>
<dbReference type="GO" id="GO:0005886">
    <property type="term" value="C:plasma membrane"/>
    <property type="evidence" value="ECO:0007669"/>
    <property type="project" value="UniProtKB-SubCell"/>
</dbReference>
<reference evidence="9" key="1">
    <citation type="submission" date="2017-05" db="EMBL/GenBank/DDBJ databases">
        <title>Streptomyces olivochromogenes NBRC 3561 whole genome shotgun sequence.</title>
        <authorList>
            <person name="Dohra H."/>
            <person name="Kodani S."/>
        </authorList>
    </citation>
    <scope>NUCLEOTIDE SEQUENCE [LARGE SCALE GENOMIC DNA]</scope>
    <source>
        <strain evidence="9">NBRC 3561</strain>
    </source>
</reference>
<evidence type="ECO:0000256" key="2">
    <source>
        <dbReference type="ARBA" id="ARBA00007543"/>
    </source>
</evidence>
<proteinExistence type="inferred from homology"/>
<comment type="caution">
    <text evidence="8">The sequence shown here is derived from an EMBL/GenBank/DDBJ whole genome shotgun (WGS) entry which is preliminary data.</text>
</comment>
<evidence type="ECO:0000256" key="5">
    <source>
        <dbReference type="ARBA" id="ARBA00022989"/>
    </source>
</evidence>
<sequence>MVCGWGVSQYPYLLGTHLTLKQAGSPDATLKVIVGVACAAVVLILPSLVLLFRLAGRGSIGAEQVPAFEGPAPGTE</sequence>
<accession>A0A250VUX9</accession>
<keyword evidence="6 7" id="KW-0472">Membrane</keyword>
<dbReference type="Pfam" id="PF02322">
    <property type="entry name" value="Cyt_bd_oxida_II"/>
    <property type="match status" value="1"/>
</dbReference>
<dbReference type="AlphaFoldDB" id="A0A250VUX9"/>
<keyword evidence="4 7" id="KW-0812">Transmembrane</keyword>
<organism evidence="8 9">
    <name type="scientific">Streptomyces olivochromogenes</name>
    <dbReference type="NCBI Taxonomy" id="1963"/>
    <lineage>
        <taxon>Bacteria</taxon>
        <taxon>Bacillati</taxon>
        <taxon>Actinomycetota</taxon>
        <taxon>Actinomycetes</taxon>
        <taxon>Kitasatosporales</taxon>
        <taxon>Streptomycetaceae</taxon>
        <taxon>Streptomyces</taxon>
    </lineage>
</organism>
<feature type="transmembrane region" description="Helical" evidence="7">
    <location>
        <begin position="32"/>
        <end position="52"/>
    </location>
</feature>
<keyword evidence="5 7" id="KW-1133">Transmembrane helix</keyword>
<dbReference type="Proteomes" id="UP000217446">
    <property type="component" value="Unassembled WGS sequence"/>
</dbReference>
<dbReference type="InterPro" id="IPR003317">
    <property type="entry name" value="Cyt-d_oxidase_su2"/>
</dbReference>
<evidence type="ECO:0000256" key="1">
    <source>
        <dbReference type="ARBA" id="ARBA00004651"/>
    </source>
</evidence>
<keyword evidence="9" id="KW-1185">Reference proteome</keyword>
<protein>
    <submittedName>
        <fullName evidence="8">Uncharacterized protein</fullName>
    </submittedName>
</protein>
<evidence type="ECO:0000313" key="8">
    <source>
        <dbReference type="EMBL" id="GAX57914.1"/>
    </source>
</evidence>
<evidence type="ECO:0000256" key="4">
    <source>
        <dbReference type="ARBA" id="ARBA00022692"/>
    </source>
</evidence>
<keyword evidence="3" id="KW-1003">Cell membrane</keyword>
<gene>
    <name evidence="8" type="ORF">SO3561_09485</name>
</gene>
<evidence type="ECO:0000256" key="7">
    <source>
        <dbReference type="SAM" id="Phobius"/>
    </source>
</evidence>
<dbReference type="EMBL" id="BDQI01000042">
    <property type="protein sequence ID" value="GAX57914.1"/>
    <property type="molecule type" value="Genomic_DNA"/>
</dbReference>
<comment type="similarity">
    <text evidence="2">Belongs to the cytochrome ubiquinol oxidase subunit 2 family.</text>
</comment>